<dbReference type="InterPro" id="IPR000182">
    <property type="entry name" value="GNAT_dom"/>
</dbReference>
<proteinExistence type="predicted"/>
<dbReference type="Proteomes" id="UP001230807">
    <property type="component" value="Unassembled WGS sequence"/>
</dbReference>
<dbReference type="CDD" id="cd04301">
    <property type="entry name" value="NAT_SF"/>
    <property type="match status" value="1"/>
</dbReference>
<keyword evidence="2" id="KW-0012">Acyltransferase</keyword>
<evidence type="ECO:0000313" key="5">
    <source>
        <dbReference type="Proteomes" id="UP001230807"/>
    </source>
</evidence>
<comment type="caution">
    <text evidence="4">The sequence shown here is derived from an EMBL/GenBank/DDBJ whole genome shotgun (WGS) entry which is preliminary data.</text>
</comment>
<evidence type="ECO:0000256" key="1">
    <source>
        <dbReference type="ARBA" id="ARBA00022679"/>
    </source>
</evidence>
<reference evidence="4 5" key="1">
    <citation type="submission" date="2023-06" db="EMBL/GenBank/DDBJ databases">
        <title>Influencing factors and mechanism of Cr(VI) reduction by facultative anaerobic Exiguobacterium sp. PY14.</title>
        <authorList>
            <person name="Zou L."/>
        </authorList>
    </citation>
    <scope>NUCLEOTIDE SEQUENCE [LARGE SCALE GENOMIC DNA]</scope>
    <source>
        <strain evidence="4 5">PY14</strain>
    </source>
</reference>
<dbReference type="PANTHER" id="PTHR43877:SF2">
    <property type="entry name" value="AMINOALKYLPHOSPHONATE N-ACETYLTRANSFERASE-RELATED"/>
    <property type="match status" value="1"/>
</dbReference>
<dbReference type="Pfam" id="PF00583">
    <property type="entry name" value="Acetyltransf_1"/>
    <property type="match status" value="1"/>
</dbReference>
<evidence type="ECO:0000313" key="4">
    <source>
        <dbReference type="EMBL" id="MDL5377678.1"/>
    </source>
</evidence>
<dbReference type="SUPFAM" id="SSF55729">
    <property type="entry name" value="Acyl-CoA N-acyltransferases (Nat)"/>
    <property type="match status" value="1"/>
</dbReference>
<evidence type="ECO:0000259" key="3">
    <source>
        <dbReference type="PROSITE" id="PS51186"/>
    </source>
</evidence>
<accession>A0ABT7MR52</accession>
<protein>
    <submittedName>
        <fullName evidence="4">GNAT family N-acetyltransferase</fullName>
    </submittedName>
</protein>
<dbReference type="RefSeq" id="WP_214718959.1">
    <property type="nucleotide sequence ID" value="NZ_CP183077.1"/>
</dbReference>
<sequence length="154" mass="17681">MVRLQRTENAALIAALNQPIHEHHLQLAPAFFAAYNHASMEAAFLEMMARDDYHFFTAEVGGDVIGYVCFQERVSEANAFRQAVRTLYVHQISVNPEAKRQGYGRWVMEEVERYAIAHGFPSIELDYWSVNEAAAAFYSQIGFQPKRQFVIKHL</sequence>
<dbReference type="EMBL" id="JASWER010000010">
    <property type="protein sequence ID" value="MDL5377678.1"/>
    <property type="molecule type" value="Genomic_DNA"/>
</dbReference>
<evidence type="ECO:0000256" key="2">
    <source>
        <dbReference type="ARBA" id="ARBA00023315"/>
    </source>
</evidence>
<dbReference type="PROSITE" id="PS51186">
    <property type="entry name" value="GNAT"/>
    <property type="match status" value="1"/>
</dbReference>
<keyword evidence="5" id="KW-1185">Reference proteome</keyword>
<dbReference type="InterPro" id="IPR016181">
    <property type="entry name" value="Acyl_CoA_acyltransferase"/>
</dbReference>
<feature type="domain" description="N-acetyltransferase" evidence="3">
    <location>
        <begin position="11"/>
        <end position="154"/>
    </location>
</feature>
<gene>
    <name evidence="4" type="ORF">QR695_11780</name>
</gene>
<keyword evidence="1" id="KW-0808">Transferase</keyword>
<organism evidence="4 5">
    <name type="scientific">Exiguobacterium mexicanum</name>
    <dbReference type="NCBI Taxonomy" id="340146"/>
    <lineage>
        <taxon>Bacteria</taxon>
        <taxon>Bacillati</taxon>
        <taxon>Bacillota</taxon>
        <taxon>Bacilli</taxon>
        <taxon>Bacillales</taxon>
        <taxon>Bacillales Family XII. Incertae Sedis</taxon>
        <taxon>Exiguobacterium</taxon>
    </lineage>
</organism>
<dbReference type="InterPro" id="IPR050832">
    <property type="entry name" value="Bact_Acetyltransf"/>
</dbReference>
<dbReference type="PANTHER" id="PTHR43877">
    <property type="entry name" value="AMINOALKYLPHOSPHONATE N-ACETYLTRANSFERASE-RELATED-RELATED"/>
    <property type="match status" value="1"/>
</dbReference>
<dbReference type="Gene3D" id="3.40.630.30">
    <property type="match status" value="1"/>
</dbReference>
<name>A0ABT7MR52_9BACL</name>